<organism evidence="2 4">
    <name type="scientific">Haloterrigena gelatinilytica</name>
    <dbReference type="NCBI Taxonomy" id="2741724"/>
    <lineage>
        <taxon>Archaea</taxon>
        <taxon>Methanobacteriati</taxon>
        <taxon>Methanobacteriota</taxon>
        <taxon>Stenosarchaea group</taxon>
        <taxon>Halobacteria</taxon>
        <taxon>Halobacteriales</taxon>
        <taxon>Natrialbaceae</taxon>
        <taxon>Haloterrigena</taxon>
    </lineage>
</organism>
<evidence type="ECO:0000313" key="4">
    <source>
        <dbReference type="Proteomes" id="UP000728647"/>
    </source>
</evidence>
<dbReference type="AlphaFoldDB" id="A0A8J8GLP6"/>
<comment type="caution">
    <text evidence="2">The sequence shown here is derived from an EMBL/GenBank/DDBJ whole genome shotgun (WGS) entry which is preliminary data.</text>
</comment>
<reference evidence="2 5" key="1">
    <citation type="submission" date="2020-06" db="EMBL/GenBank/DDBJ databases">
        <title>Haloterrigena sp. nov., an extremely halophilic archaeon isolated from a saline sediment.</title>
        <authorList>
            <person name="Liu B.-B."/>
        </authorList>
    </citation>
    <scope>NUCLEOTIDE SEQUENCE</scope>
    <source>
        <strain evidence="2">SYSU A121-1</strain>
        <strain evidence="3 5">SYSU A558-1</strain>
    </source>
</reference>
<dbReference type="Proteomes" id="UP000728647">
    <property type="component" value="Unassembled WGS sequence"/>
</dbReference>
<sequence>MTEWTTTRRGLVVAAGVGLAGCLGSSDDDGGNGNSNENGDDGTEDSTERVNGVPAGDIEARREQMPDPGIAVDWSNAREFRAWLFDDGNESNGRFDYTADLPPAEDVNSPVIEVLDVYPDQVDALVSQGTTQVVLGQFDADALETRLAESDRYEVTDEYGGYAVADGADDEPSAGPIAVGDDALVLGSGYENPIDARHGDRDRLEDVDPWMTHLLETLPEEPLVTGEYLEPLVDAVDVPEIYCWGVSMPGRGPETATWAFVFDDPDDITDDVRAELRALADEVDTLEVDGRTLTMDGTVPENADAGQ</sequence>
<evidence type="ECO:0000313" key="2">
    <source>
        <dbReference type="EMBL" id="NUB90035.1"/>
    </source>
</evidence>
<dbReference type="RefSeq" id="WP_174681910.1">
    <property type="nucleotide sequence ID" value="NZ_JABUQZ010000001.1"/>
</dbReference>
<evidence type="ECO:0000313" key="5">
    <source>
        <dbReference type="Proteomes" id="UP001016761"/>
    </source>
</evidence>
<accession>A0A8J8GLP6</accession>
<proteinExistence type="predicted"/>
<protein>
    <submittedName>
        <fullName evidence="2">Uncharacterized protein</fullName>
    </submittedName>
</protein>
<dbReference type="OrthoDB" id="201787at2157"/>
<feature type="region of interest" description="Disordered" evidence="1">
    <location>
        <begin position="23"/>
        <end position="58"/>
    </location>
</feature>
<name>A0A8J8GLP6_9EURY</name>
<dbReference type="EMBL" id="JABURA010000001">
    <property type="protein sequence ID" value="NUB90035.1"/>
    <property type="molecule type" value="Genomic_DNA"/>
</dbReference>
<evidence type="ECO:0000313" key="3">
    <source>
        <dbReference type="EMBL" id="NUC74140.1"/>
    </source>
</evidence>
<dbReference type="EMBL" id="JABUQZ010000001">
    <property type="protein sequence ID" value="NUC74140.1"/>
    <property type="molecule type" value="Genomic_DNA"/>
</dbReference>
<dbReference type="Proteomes" id="UP001016761">
    <property type="component" value="Unassembled WGS sequence"/>
</dbReference>
<evidence type="ECO:0000256" key="1">
    <source>
        <dbReference type="SAM" id="MobiDB-lite"/>
    </source>
</evidence>
<gene>
    <name evidence="2" type="ORF">HT576_03170</name>
    <name evidence="3" type="ORF">HTZ84_17840</name>
</gene>
<keyword evidence="5" id="KW-1185">Reference proteome</keyword>